<reference evidence="1 2" key="1">
    <citation type="submission" date="2009-07" db="EMBL/GenBank/DDBJ databases">
        <authorList>
            <person name="Madupu R."/>
            <person name="Sebastian Y."/>
            <person name="Durkin A.S."/>
            <person name="Torralba M."/>
            <person name="Methe B."/>
            <person name="Sutton G.G."/>
            <person name="Strausberg R.L."/>
            <person name="Nelson K.E."/>
        </authorList>
    </citation>
    <scope>NUCLEOTIDE SEQUENCE [LARGE SCALE GENOMIC DNA]</scope>
    <source>
        <strain evidence="1 2">RM3277</strain>
    </source>
</reference>
<dbReference type="Proteomes" id="UP000003107">
    <property type="component" value="Unassembled WGS sequence"/>
</dbReference>
<sequence length="168" mass="19523">MEGFTTYNTKNNPKAKGLDLSIQIPNNYVSKETYRPNVALKFLNPQNPSDIIMVIVRDVFEEFVLDESNILSYCDLVINNLNSNNMPSKLFKCELTYIENLPATNMIYVSTGKRLNKQLASINNAYITYYKNYEISIMFASNNENDFIKMQDTYFQIINSFIINDIYK</sequence>
<evidence type="ECO:0000313" key="1">
    <source>
        <dbReference type="EMBL" id="EET79220.1"/>
    </source>
</evidence>
<dbReference type="EMBL" id="ACVQ01000027">
    <property type="protein sequence ID" value="EET79220.1"/>
    <property type="molecule type" value="Genomic_DNA"/>
</dbReference>
<organism evidence="1 2">
    <name type="scientific">Campylobacter showae RM3277</name>
    <dbReference type="NCBI Taxonomy" id="553219"/>
    <lineage>
        <taxon>Bacteria</taxon>
        <taxon>Pseudomonadati</taxon>
        <taxon>Campylobacterota</taxon>
        <taxon>Epsilonproteobacteria</taxon>
        <taxon>Campylobacterales</taxon>
        <taxon>Campylobacteraceae</taxon>
        <taxon>Campylobacter</taxon>
    </lineage>
</organism>
<keyword evidence="2" id="KW-1185">Reference proteome</keyword>
<name>C6RHK3_9BACT</name>
<evidence type="ECO:0000313" key="2">
    <source>
        <dbReference type="Proteomes" id="UP000003107"/>
    </source>
</evidence>
<comment type="caution">
    <text evidence="1">The sequence shown here is derived from an EMBL/GenBank/DDBJ whole genome shotgun (WGS) entry which is preliminary data.</text>
</comment>
<proteinExistence type="predicted"/>
<protein>
    <submittedName>
        <fullName evidence="1">Uncharacterized protein</fullName>
    </submittedName>
</protein>
<accession>C6RHK3</accession>
<gene>
    <name evidence="1" type="ORF">CAMSH0001_0830</name>
</gene>
<dbReference type="AlphaFoldDB" id="C6RHK3"/>